<protein>
    <submittedName>
        <fullName evidence="3">Uncharacterized protein</fullName>
    </submittedName>
</protein>
<keyword evidence="1" id="KW-0472">Membrane</keyword>
<dbReference type="EMBL" id="JAQQWI010000012">
    <property type="protein sequence ID" value="KAK8016005.1"/>
    <property type="molecule type" value="Genomic_DNA"/>
</dbReference>
<name>A0ABR1RM19_9PEZI</name>
<feature type="transmembrane region" description="Helical" evidence="1">
    <location>
        <begin position="528"/>
        <end position="552"/>
    </location>
</feature>
<feature type="chain" id="PRO_5047403616" evidence="2">
    <location>
        <begin position="18"/>
        <end position="579"/>
    </location>
</feature>
<comment type="caution">
    <text evidence="3">The sequence shown here is derived from an EMBL/GenBank/DDBJ whole genome shotgun (WGS) entry which is preliminary data.</text>
</comment>
<feature type="transmembrane region" description="Helical" evidence="1">
    <location>
        <begin position="493"/>
        <end position="516"/>
    </location>
</feature>
<sequence length="579" mass="64626">MEVISVVSCLLPLGIFAIDSIARSALLTEAESRKYLPEPFVEVHNLPLDDSTEKITPTWSLPSTPESSGQFEQSMRSRGIRVLVGHDIDRVRDEATCSRLRRCFGLSARTTEDGAMNATESMEPTDTHAAARGYRAIREQWSTSVPTSSWESTTFLVPVNINLRASELSRVRGSKTFQKILIKILRQVWILEDTDNGGLNRKISSITDIEGHSSISNESEIVVVTCRSFQKSETISQMLSEESATAVRGSMKDYARKLQEFRGNYLDLLTDDAVSVSEKRKVLLVWHSQVQLHEWTKLVDTIRKRYTEVRTTLLDSRSFAMRSHLLNEITNDAYIYKELSSNARQLVTTVESLLLSLNSTIPSIASDSLQQRVRAINAETQGLCSNVTFEVDQLTQDLEHHLKFLELRRGVQESGSLWVLSILASVFLPLSLASSILSMQTRFIDLGVLLYDFCGVVVLLITLVAVLIALVRVSIWVQERLADYSPSSHVVKAISTTMFTLAVSTTWALVLSSFIVGMVHDTVLGGRILGFGMAGLAGTILIAAAITCFTYKDILKLAEVLNPIWLRRSVLQHLQFIPR</sequence>
<organism evidence="3 4">
    <name type="scientific">Apiospora marii</name>
    <dbReference type="NCBI Taxonomy" id="335849"/>
    <lineage>
        <taxon>Eukaryota</taxon>
        <taxon>Fungi</taxon>
        <taxon>Dikarya</taxon>
        <taxon>Ascomycota</taxon>
        <taxon>Pezizomycotina</taxon>
        <taxon>Sordariomycetes</taxon>
        <taxon>Xylariomycetidae</taxon>
        <taxon>Amphisphaeriales</taxon>
        <taxon>Apiosporaceae</taxon>
        <taxon>Apiospora</taxon>
    </lineage>
</organism>
<feature type="signal peptide" evidence="2">
    <location>
        <begin position="1"/>
        <end position="17"/>
    </location>
</feature>
<keyword evidence="2" id="KW-0732">Signal</keyword>
<keyword evidence="1" id="KW-0812">Transmembrane</keyword>
<keyword evidence="4" id="KW-1185">Reference proteome</keyword>
<feature type="transmembrane region" description="Helical" evidence="1">
    <location>
        <begin position="449"/>
        <end position="473"/>
    </location>
</feature>
<keyword evidence="1" id="KW-1133">Transmembrane helix</keyword>
<dbReference type="Proteomes" id="UP001396898">
    <property type="component" value="Unassembled WGS sequence"/>
</dbReference>
<evidence type="ECO:0000256" key="1">
    <source>
        <dbReference type="SAM" id="Phobius"/>
    </source>
</evidence>
<reference evidence="3 4" key="1">
    <citation type="submission" date="2023-01" db="EMBL/GenBank/DDBJ databases">
        <title>Analysis of 21 Apiospora genomes using comparative genomics revels a genus with tremendous synthesis potential of carbohydrate active enzymes and secondary metabolites.</title>
        <authorList>
            <person name="Sorensen T."/>
        </authorList>
    </citation>
    <scope>NUCLEOTIDE SEQUENCE [LARGE SCALE GENOMIC DNA]</scope>
    <source>
        <strain evidence="3 4">CBS 20057</strain>
    </source>
</reference>
<evidence type="ECO:0000313" key="3">
    <source>
        <dbReference type="EMBL" id="KAK8016005.1"/>
    </source>
</evidence>
<evidence type="ECO:0000313" key="4">
    <source>
        <dbReference type="Proteomes" id="UP001396898"/>
    </source>
</evidence>
<proteinExistence type="predicted"/>
<gene>
    <name evidence="3" type="ORF">PG991_008893</name>
</gene>
<accession>A0ABR1RM19</accession>
<evidence type="ECO:0000256" key="2">
    <source>
        <dbReference type="SAM" id="SignalP"/>
    </source>
</evidence>
<feature type="transmembrane region" description="Helical" evidence="1">
    <location>
        <begin position="417"/>
        <end position="437"/>
    </location>
</feature>